<gene>
    <name evidence="3" type="ORF">ZT3D7_G7417</name>
</gene>
<dbReference type="Proteomes" id="UP000215127">
    <property type="component" value="Chromosome 7"/>
</dbReference>
<feature type="compositionally biased region" description="Low complexity" evidence="1">
    <location>
        <begin position="100"/>
        <end position="132"/>
    </location>
</feature>
<accession>A0A1X7RXU9</accession>
<keyword evidence="2" id="KW-0472">Membrane</keyword>
<feature type="transmembrane region" description="Helical" evidence="2">
    <location>
        <begin position="145"/>
        <end position="166"/>
    </location>
</feature>
<keyword evidence="4" id="KW-1185">Reference proteome</keyword>
<name>A0A1X7RXU9_ZYMT9</name>
<feature type="compositionally biased region" description="Polar residues" evidence="1">
    <location>
        <begin position="76"/>
        <end position="98"/>
    </location>
</feature>
<protein>
    <submittedName>
        <fullName evidence="3">Uncharacterized protein</fullName>
    </submittedName>
</protein>
<feature type="compositionally biased region" description="Basic and acidic residues" evidence="1">
    <location>
        <begin position="374"/>
        <end position="392"/>
    </location>
</feature>
<feature type="region of interest" description="Disordered" evidence="1">
    <location>
        <begin position="76"/>
        <end position="136"/>
    </location>
</feature>
<evidence type="ECO:0000256" key="1">
    <source>
        <dbReference type="SAM" id="MobiDB-lite"/>
    </source>
</evidence>
<dbReference type="EMBL" id="LT853698">
    <property type="protein sequence ID" value="SMQ52264.1"/>
    <property type="molecule type" value="Genomic_DNA"/>
</dbReference>
<evidence type="ECO:0000313" key="3">
    <source>
        <dbReference type="EMBL" id="SMQ52264.1"/>
    </source>
</evidence>
<organism evidence="3 4">
    <name type="scientific">Zymoseptoria tritici (strain ST99CH_3D7)</name>
    <dbReference type="NCBI Taxonomy" id="1276538"/>
    <lineage>
        <taxon>Eukaryota</taxon>
        <taxon>Fungi</taxon>
        <taxon>Dikarya</taxon>
        <taxon>Ascomycota</taxon>
        <taxon>Pezizomycotina</taxon>
        <taxon>Dothideomycetes</taxon>
        <taxon>Dothideomycetidae</taxon>
        <taxon>Mycosphaerellales</taxon>
        <taxon>Mycosphaerellaceae</taxon>
        <taxon>Zymoseptoria</taxon>
    </lineage>
</organism>
<feature type="region of interest" description="Disordered" evidence="1">
    <location>
        <begin position="346"/>
        <end position="420"/>
    </location>
</feature>
<evidence type="ECO:0000256" key="2">
    <source>
        <dbReference type="SAM" id="Phobius"/>
    </source>
</evidence>
<keyword evidence="2" id="KW-0812">Transmembrane</keyword>
<dbReference type="AlphaFoldDB" id="A0A1X7RXU9"/>
<feature type="compositionally biased region" description="Basic and acidic residues" evidence="1">
    <location>
        <begin position="402"/>
        <end position="414"/>
    </location>
</feature>
<evidence type="ECO:0000313" key="4">
    <source>
        <dbReference type="Proteomes" id="UP000215127"/>
    </source>
</evidence>
<feature type="region of interest" description="Disordered" evidence="1">
    <location>
        <begin position="176"/>
        <end position="314"/>
    </location>
</feature>
<keyword evidence="2" id="KW-1133">Transmembrane helix</keyword>
<feature type="compositionally biased region" description="Low complexity" evidence="1">
    <location>
        <begin position="227"/>
        <end position="239"/>
    </location>
</feature>
<proteinExistence type="predicted"/>
<sequence>MASPASIAGRQAGAACGFLVTAVELCPPGCIASVIAGIFGAAVTCRDPITTTASPTNTLGTSAVPANTVTSTKRITVVPTSASPTGSTSVAQPSSTGPVSEASNLSSTSSPAPTSAPTSTPSSSHTPTPAAAGGSKGFAQTTGGILTITLLTLGILGAIILGIFFWRRRRRQRQEKEAADRAAEANAPPRFTSRPYMPSVVDLSETLEDSRIQPQPEMKEQRDVVKSPQPSRSSAAASPMLPPNPYLDYNRYSTATPDFDRFQEPSSNERPLDAAALPPDSYLDRTRYSPAPRPASTRASSIYSEGPDDSRPDVIDSFLADLATQGAGPRLPSMSHGERMAQLQREHEARGGYGVPEIPPEARRRPKVSLSEYVNREARKLDERTDRWDPDAPRGVPAIPERSMRRPRPDDGAISRKPVG</sequence>
<reference evidence="3 4" key="1">
    <citation type="submission" date="2016-06" db="EMBL/GenBank/DDBJ databases">
        <authorList>
            <person name="Kjaerup R.B."/>
            <person name="Dalgaard T.S."/>
            <person name="Juul-Madsen H.R."/>
        </authorList>
    </citation>
    <scope>NUCLEOTIDE SEQUENCE [LARGE SCALE GENOMIC DNA]</scope>
</reference>